<accession>A0ACC3SIT9</accession>
<proteinExistence type="predicted"/>
<reference evidence="1" key="1">
    <citation type="submission" date="2024-02" db="EMBL/GenBank/DDBJ databases">
        <title>Metagenome Assembled Genome of Zalaria obscura JY119.</title>
        <authorList>
            <person name="Vighnesh L."/>
            <person name="Jagadeeshwari U."/>
            <person name="Venkata Ramana C."/>
            <person name="Sasikala C."/>
        </authorList>
    </citation>
    <scope>NUCLEOTIDE SEQUENCE</scope>
    <source>
        <strain evidence="1">JY119</strain>
    </source>
</reference>
<sequence>MQGLRASQKQGITAALPMQSSTNMPWENQTDYICQGPPMMALPNIDGVIRPGRDANFWDWQQWPCEISDSMMWSSQFVPLPDSTALADL</sequence>
<dbReference type="Proteomes" id="UP001320706">
    <property type="component" value="Unassembled WGS sequence"/>
</dbReference>
<name>A0ACC3SIT9_9PEZI</name>
<gene>
    <name evidence="1" type="ORF">M8818_002445</name>
</gene>
<organism evidence="1 2">
    <name type="scientific">Zalaria obscura</name>
    <dbReference type="NCBI Taxonomy" id="2024903"/>
    <lineage>
        <taxon>Eukaryota</taxon>
        <taxon>Fungi</taxon>
        <taxon>Dikarya</taxon>
        <taxon>Ascomycota</taxon>
        <taxon>Pezizomycotina</taxon>
        <taxon>Dothideomycetes</taxon>
        <taxon>Dothideomycetidae</taxon>
        <taxon>Dothideales</taxon>
        <taxon>Zalariaceae</taxon>
        <taxon>Zalaria</taxon>
    </lineage>
</organism>
<dbReference type="EMBL" id="JAMKPW020000010">
    <property type="protein sequence ID" value="KAK8214862.1"/>
    <property type="molecule type" value="Genomic_DNA"/>
</dbReference>
<comment type="caution">
    <text evidence="1">The sequence shown here is derived from an EMBL/GenBank/DDBJ whole genome shotgun (WGS) entry which is preliminary data.</text>
</comment>
<evidence type="ECO:0000313" key="2">
    <source>
        <dbReference type="Proteomes" id="UP001320706"/>
    </source>
</evidence>
<evidence type="ECO:0000313" key="1">
    <source>
        <dbReference type="EMBL" id="KAK8214862.1"/>
    </source>
</evidence>
<keyword evidence="2" id="KW-1185">Reference proteome</keyword>
<protein>
    <submittedName>
        <fullName evidence="1">Uncharacterized protein</fullName>
    </submittedName>
</protein>